<dbReference type="RefSeq" id="WP_015652234.1">
    <property type="nucleotide sequence ID" value="NC_020506.1"/>
</dbReference>
<reference evidence="3 4" key="1">
    <citation type="submission" date="2013-02" db="EMBL/GenBank/DDBJ databases">
        <title>The complete genome sequence of Corynebacterium callunae DSM 20147.</title>
        <authorList>
            <person name="Ruckert C."/>
            <person name="Albersmeier A."/>
            <person name="Kalinowski J."/>
        </authorList>
    </citation>
    <scope>NUCLEOTIDE SEQUENCE [LARGE SCALE GENOMIC DNA]</scope>
    <source>
        <strain evidence="3 4">DSM 20147</strain>
    </source>
</reference>
<dbReference type="STRING" id="1121353.H924_11910"/>
<dbReference type="Pfam" id="PF08044">
    <property type="entry name" value="DUF1707"/>
    <property type="match status" value="1"/>
</dbReference>
<sequence>MGAHFPGDKDIRVSDNERSTALAALGQFYAEGRLAMEETDERCAAVAEATTRGDLNDIFFDLPHNSGGVVGLPEKTYTAAEVAELHRQGARPRAGILGLSTVVAITGTAILAQSTVFAPVLLAIIPIVFILLYVMKVGPAKWYAPTPRQIERRRIAALRKEDKLRNLELKAQRRERSHALKTKALDAAENVISTKPWKQR</sequence>
<dbReference type="eggNOG" id="ENOG50339YM">
    <property type="taxonomic scope" value="Bacteria"/>
</dbReference>
<dbReference type="HOGENOM" id="CLU_102484_0_0_11"/>
<name>M1V0I8_9CORY</name>
<accession>M1V0I8</accession>
<dbReference type="OrthoDB" id="4416950at2"/>
<evidence type="ECO:0000313" key="3">
    <source>
        <dbReference type="EMBL" id="AGG67808.1"/>
    </source>
</evidence>
<feature type="transmembrane region" description="Helical" evidence="1">
    <location>
        <begin position="117"/>
        <end position="135"/>
    </location>
</feature>
<feature type="transmembrane region" description="Helical" evidence="1">
    <location>
        <begin position="94"/>
        <end position="111"/>
    </location>
</feature>
<dbReference type="InterPro" id="IPR012551">
    <property type="entry name" value="DUF1707_SHOCT-like"/>
</dbReference>
<dbReference type="Proteomes" id="UP000011760">
    <property type="component" value="Chromosome"/>
</dbReference>
<keyword evidence="1" id="KW-0472">Membrane</keyword>
<evidence type="ECO:0000256" key="1">
    <source>
        <dbReference type="SAM" id="Phobius"/>
    </source>
</evidence>
<proteinExistence type="predicted"/>
<keyword evidence="1" id="KW-1133">Transmembrane helix</keyword>
<feature type="domain" description="DUF1707" evidence="2">
    <location>
        <begin position="11"/>
        <end position="63"/>
    </location>
</feature>
<keyword evidence="1" id="KW-0812">Transmembrane</keyword>
<gene>
    <name evidence="3" type="ORF">H924_11910</name>
</gene>
<dbReference type="KEGG" id="ccn:H924_11910"/>
<evidence type="ECO:0000259" key="2">
    <source>
        <dbReference type="Pfam" id="PF08044"/>
    </source>
</evidence>
<dbReference type="EMBL" id="CP004354">
    <property type="protein sequence ID" value="AGG67808.1"/>
    <property type="molecule type" value="Genomic_DNA"/>
</dbReference>
<keyword evidence="4" id="KW-1185">Reference proteome</keyword>
<dbReference type="AlphaFoldDB" id="M1V0I8"/>
<organism evidence="3 4">
    <name type="scientific">Corynebacterium callunae DSM 20147</name>
    <dbReference type="NCBI Taxonomy" id="1121353"/>
    <lineage>
        <taxon>Bacteria</taxon>
        <taxon>Bacillati</taxon>
        <taxon>Actinomycetota</taxon>
        <taxon>Actinomycetes</taxon>
        <taxon>Mycobacteriales</taxon>
        <taxon>Corynebacteriaceae</taxon>
        <taxon>Corynebacterium</taxon>
    </lineage>
</organism>
<evidence type="ECO:0000313" key="4">
    <source>
        <dbReference type="Proteomes" id="UP000011760"/>
    </source>
</evidence>
<dbReference type="PATRIC" id="fig|1121353.3.peg.2435"/>
<protein>
    <recommendedName>
        <fullName evidence="2">DUF1707 domain-containing protein</fullName>
    </recommendedName>
</protein>